<dbReference type="InParanoid" id="A0A3N4LJB1"/>
<gene>
    <name evidence="1" type="ORF">L211DRAFT_838928</name>
</gene>
<keyword evidence="2" id="KW-1185">Reference proteome</keyword>
<sequence>MEVLVSLPSTDRSLVYLFHYYTYLMSLSCTLSKSQSLSERSVNLSSTSDEKCLLA</sequence>
<dbReference type="Proteomes" id="UP000267821">
    <property type="component" value="Unassembled WGS sequence"/>
</dbReference>
<proteinExistence type="predicted"/>
<organism evidence="1 2">
    <name type="scientific">Terfezia boudieri ATCC MYA-4762</name>
    <dbReference type="NCBI Taxonomy" id="1051890"/>
    <lineage>
        <taxon>Eukaryota</taxon>
        <taxon>Fungi</taxon>
        <taxon>Dikarya</taxon>
        <taxon>Ascomycota</taxon>
        <taxon>Pezizomycotina</taxon>
        <taxon>Pezizomycetes</taxon>
        <taxon>Pezizales</taxon>
        <taxon>Pezizaceae</taxon>
        <taxon>Terfezia</taxon>
    </lineage>
</organism>
<dbReference type="AlphaFoldDB" id="A0A3N4LJB1"/>
<evidence type="ECO:0000313" key="2">
    <source>
        <dbReference type="Proteomes" id="UP000267821"/>
    </source>
</evidence>
<reference evidence="1 2" key="1">
    <citation type="journal article" date="2018" name="Nat. Ecol. Evol.">
        <title>Pezizomycetes genomes reveal the molecular basis of ectomycorrhizal truffle lifestyle.</title>
        <authorList>
            <person name="Murat C."/>
            <person name="Payen T."/>
            <person name="Noel B."/>
            <person name="Kuo A."/>
            <person name="Morin E."/>
            <person name="Chen J."/>
            <person name="Kohler A."/>
            <person name="Krizsan K."/>
            <person name="Balestrini R."/>
            <person name="Da Silva C."/>
            <person name="Montanini B."/>
            <person name="Hainaut M."/>
            <person name="Levati E."/>
            <person name="Barry K.W."/>
            <person name="Belfiori B."/>
            <person name="Cichocki N."/>
            <person name="Clum A."/>
            <person name="Dockter R.B."/>
            <person name="Fauchery L."/>
            <person name="Guy J."/>
            <person name="Iotti M."/>
            <person name="Le Tacon F."/>
            <person name="Lindquist E.A."/>
            <person name="Lipzen A."/>
            <person name="Malagnac F."/>
            <person name="Mello A."/>
            <person name="Molinier V."/>
            <person name="Miyauchi S."/>
            <person name="Poulain J."/>
            <person name="Riccioni C."/>
            <person name="Rubini A."/>
            <person name="Sitrit Y."/>
            <person name="Splivallo R."/>
            <person name="Traeger S."/>
            <person name="Wang M."/>
            <person name="Zifcakova L."/>
            <person name="Wipf D."/>
            <person name="Zambonelli A."/>
            <person name="Paolocci F."/>
            <person name="Nowrousian M."/>
            <person name="Ottonello S."/>
            <person name="Baldrian P."/>
            <person name="Spatafora J.W."/>
            <person name="Henrissat B."/>
            <person name="Nagy L.G."/>
            <person name="Aury J.M."/>
            <person name="Wincker P."/>
            <person name="Grigoriev I.V."/>
            <person name="Bonfante P."/>
            <person name="Martin F.M."/>
        </authorList>
    </citation>
    <scope>NUCLEOTIDE SEQUENCE [LARGE SCALE GENOMIC DNA]</scope>
    <source>
        <strain evidence="1 2">ATCC MYA-4762</strain>
    </source>
</reference>
<protein>
    <submittedName>
        <fullName evidence="1">Uncharacterized protein</fullName>
    </submittedName>
</protein>
<accession>A0A3N4LJB1</accession>
<dbReference type="EMBL" id="ML121548">
    <property type="protein sequence ID" value="RPB22993.1"/>
    <property type="molecule type" value="Genomic_DNA"/>
</dbReference>
<evidence type="ECO:0000313" key="1">
    <source>
        <dbReference type="EMBL" id="RPB22993.1"/>
    </source>
</evidence>
<name>A0A3N4LJB1_9PEZI</name>